<dbReference type="Pfam" id="PF22768">
    <property type="entry name" value="SPP1_Dit"/>
    <property type="match status" value="1"/>
</dbReference>
<accession>A0A4Y7WII0</accession>
<name>A0A4Y7WII0_9BACI</name>
<dbReference type="InterPro" id="IPR054738">
    <property type="entry name" value="Siphovirus-type_tail_C"/>
</dbReference>
<dbReference type="InterPro" id="IPR006520">
    <property type="entry name" value="Dit_BPSPP_N"/>
</dbReference>
<dbReference type="Gene3D" id="2.60.120.860">
    <property type="match status" value="1"/>
</dbReference>
<gene>
    <name evidence="3" type="ORF">E2L03_13210</name>
</gene>
<organism evidence="3 4">
    <name type="scientific">Shouchella lehensis</name>
    <dbReference type="NCBI Taxonomy" id="300825"/>
    <lineage>
        <taxon>Bacteria</taxon>
        <taxon>Bacillati</taxon>
        <taxon>Bacillota</taxon>
        <taxon>Bacilli</taxon>
        <taxon>Bacillales</taxon>
        <taxon>Bacillaceae</taxon>
        <taxon>Shouchella</taxon>
    </lineage>
</organism>
<protein>
    <submittedName>
        <fullName evidence="3">Phage tail family protein</fullName>
    </submittedName>
</protein>
<dbReference type="EMBL" id="SNUX01000003">
    <property type="protein sequence ID" value="TES48087.1"/>
    <property type="molecule type" value="Genomic_DNA"/>
</dbReference>
<dbReference type="InterPro" id="IPR008841">
    <property type="entry name" value="Siphovirus-type_tail_N"/>
</dbReference>
<evidence type="ECO:0000313" key="4">
    <source>
        <dbReference type="Proteomes" id="UP000298210"/>
    </source>
</evidence>
<feature type="domain" description="Siphovirus-type tail component RIFT-related" evidence="1">
    <location>
        <begin position="9"/>
        <end position="113"/>
    </location>
</feature>
<feature type="domain" description="Siphovirus-type tail component C-terminal" evidence="2">
    <location>
        <begin position="139"/>
        <end position="230"/>
    </location>
</feature>
<evidence type="ECO:0000313" key="3">
    <source>
        <dbReference type="EMBL" id="TES48087.1"/>
    </source>
</evidence>
<dbReference type="RefSeq" id="WP_134259370.1">
    <property type="nucleotide sequence ID" value="NZ_LDIM01000014.1"/>
</dbReference>
<dbReference type="Proteomes" id="UP000298210">
    <property type="component" value="Unassembled WGS sequence"/>
</dbReference>
<proteinExistence type="predicted"/>
<evidence type="ECO:0000259" key="2">
    <source>
        <dbReference type="Pfam" id="PF22768"/>
    </source>
</evidence>
<sequence length="231" mass="26815">MRFNGTSKDYLRVSMDLFRPPTAPLEYITDTKLKGGERVKGKRLSALHLDVPVVIRSEKRIELLKHELSNWLVHDEPKKLVFLDTPNRYYLAYYNGMVLEEKYKYAKGVISFYMPEGYRFGDTQSREIQTSFSNLLNAGQLASSWSTLTIFKNNASSFVFENDQGEKITLNHAFQVNDRLEIEHAKRLIKLNGQPRMALLSLDSRWFMLQPGANRLRASHVTTVSYTETYY</sequence>
<dbReference type="AlphaFoldDB" id="A0A4Y7WII0"/>
<reference evidence="3 4" key="1">
    <citation type="submission" date="2019-03" db="EMBL/GenBank/DDBJ databases">
        <authorList>
            <person name="Liu G."/>
        </authorList>
    </citation>
    <scope>NUCLEOTIDE SEQUENCE [LARGE SCALE GENOMIC DNA]</scope>
    <source>
        <strain evidence="3 4">DSM 19099</strain>
    </source>
</reference>
<evidence type="ECO:0000259" key="1">
    <source>
        <dbReference type="Pfam" id="PF05709"/>
    </source>
</evidence>
<comment type="caution">
    <text evidence="3">The sequence shown here is derived from an EMBL/GenBank/DDBJ whole genome shotgun (WGS) entry which is preliminary data.</text>
</comment>
<dbReference type="Gene3D" id="2.40.30.200">
    <property type="match status" value="1"/>
</dbReference>
<dbReference type="NCBIfam" id="TIGR01633">
    <property type="entry name" value="phi3626_gp14_N"/>
    <property type="match status" value="1"/>
</dbReference>
<dbReference type="Pfam" id="PF05709">
    <property type="entry name" value="Sipho_tail"/>
    <property type="match status" value="1"/>
</dbReference>